<organism evidence="2">
    <name type="scientific">Capitella teleta</name>
    <name type="common">Polychaete worm</name>
    <dbReference type="NCBI Taxonomy" id="283909"/>
    <lineage>
        <taxon>Eukaryota</taxon>
        <taxon>Metazoa</taxon>
        <taxon>Spiralia</taxon>
        <taxon>Lophotrochozoa</taxon>
        <taxon>Annelida</taxon>
        <taxon>Polychaeta</taxon>
        <taxon>Sedentaria</taxon>
        <taxon>Scolecida</taxon>
        <taxon>Capitellidae</taxon>
        <taxon>Capitella</taxon>
    </lineage>
</organism>
<dbReference type="InterPro" id="IPR029063">
    <property type="entry name" value="SAM-dependent_MTases_sf"/>
</dbReference>
<dbReference type="GO" id="GO:0005737">
    <property type="term" value="C:cytoplasm"/>
    <property type="evidence" value="ECO:0007669"/>
    <property type="project" value="TreeGrafter"/>
</dbReference>
<evidence type="ECO:0000313" key="2">
    <source>
        <dbReference type="EMBL" id="ELU11333.1"/>
    </source>
</evidence>
<dbReference type="PANTHER" id="PTHR11579:SF9">
    <property type="entry name" value="PROTEIN-L-ISOASPARTATE O-METHYLTRANSFERASE"/>
    <property type="match status" value="1"/>
</dbReference>
<dbReference type="EMBL" id="KB296765">
    <property type="protein sequence ID" value="ELU11333.1"/>
    <property type="molecule type" value="Genomic_DNA"/>
</dbReference>
<evidence type="ECO:0000313" key="4">
    <source>
        <dbReference type="Proteomes" id="UP000014760"/>
    </source>
</evidence>
<dbReference type="HOGENOM" id="CLU_029295_0_0_1"/>
<name>R7UXM3_CAPTE</name>
<gene>
    <name evidence="2" type="ORF">CAPTEDRAFT_180377</name>
</gene>
<dbReference type="InterPro" id="IPR000682">
    <property type="entry name" value="PCMT"/>
</dbReference>
<dbReference type="Pfam" id="PF01135">
    <property type="entry name" value="PCMT"/>
    <property type="match status" value="1"/>
</dbReference>
<protein>
    <recommendedName>
        <fullName evidence="5">Protein-L-isoaspartate O-methyltransferase domain-containing protein</fullName>
    </recommendedName>
</protein>
<reference evidence="3" key="3">
    <citation type="submission" date="2015-06" db="UniProtKB">
        <authorList>
            <consortium name="EnsemblMetazoa"/>
        </authorList>
    </citation>
    <scope>IDENTIFICATION</scope>
</reference>
<dbReference type="Gene3D" id="3.40.50.150">
    <property type="entry name" value="Vaccinia Virus protein VP39"/>
    <property type="match status" value="1"/>
</dbReference>
<comment type="similarity">
    <text evidence="1">Belongs to the methyltransferase superfamily. L-isoaspartyl/D-aspartyl protein methyltransferase family.</text>
</comment>
<sequence length="353" mass="39586">MGGAVSAGDTNDELIDNLVDADYIKTPLIAKVFRAVDRAEYYLPGHRGSAYKDLAWKHGNIHLSAPCIYAEVMESLKLSPGLSFLNLGSGTGYLSTLAGLIIGPYGSNHGVECHTDVVQYARERLENFKSTCVAFDEFEFGEPQFTVGNCLLISTERILYDRVYCGAACPLEQENFMKNLLKVGGILVMPLNDQLVQITRVSDSSWETKGVLPVSFASLVIPSKEKPVEAVQLPEGRVMHLHEISRLVIRRIIRKNVEVEHPELANRSKRNAKRKQAKAEAFHSTGARINIMPMDMEEEQMREEETDEGDQSYVDAVEQLPSEPSFKQFMREKIELLPVPSALKGYLLFYRET</sequence>
<evidence type="ECO:0008006" key="5">
    <source>
        <dbReference type="Google" id="ProtNLM"/>
    </source>
</evidence>
<dbReference type="EnsemblMetazoa" id="CapteT180377">
    <property type="protein sequence ID" value="CapteP180377"/>
    <property type="gene ID" value="CapteG180377"/>
</dbReference>
<evidence type="ECO:0000313" key="3">
    <source>
        <dbReference type="EnsemblMetazoa" id="CapteP180377"/>
    </source>
</evidence>
<keyword evidence="4" id="KW-1185">Reference proteome</keyword>
<dbReference type="EMBL" id="AMQN01005755">
    <property type="status" value="NOT_ANNOTATED_CDS"/>
    <property type="molecule type" value="Genomic_DNA"/>
</dbReference>
<dbReference type="AlphaFoldDB" id="R7UXM3"/>
<dbReference type="Proteomes" id="UP000014760">
    <property type="component" value="Unassembled WGS sequence"/>
</dbReference>
<dbReference type="SUPFAM" id="SSF53335">
    <property type="entry name" value="S-adenosyl-L-methionine-dependent methyltransferases"/>
    <property type="match status" value="1"/>
</dbReference>
<reference evidence="4" key="1">
    <citation type="submission" date="2012-12" db="EMBL/GenBank/DDBJ databases">
        <authorList>
            <person name="Hellsten U."/>
            <person name="Grimwood J."/>
            <person name="Chapman J.A."/>
            <person name="Shapiro H."/>
            <person name="Aerts A."/>
            <person name="Otillar R.P."/>
            <person name="Terry A.Y."/>
            <person name="Boore J.L."/>
            <person name="Simakov O."/>
            <person name="Marletaz F."/>
            <person name="Cho S.-J."/>
            <person name="Edsinger-Gonzales E."/>
            <person name="Havlak P."/>
            <person name="Kuo D.-H."/>
            <person name="Larsson T."/>
            <person name="Lv J."/>
            <person name="Arendt D."/>
            <person name="Savage R."/>
            <person name="Osoegawa K."/>
            <person name="de Jong P."/>
            <person name="Lindberg D.R."/>
            <person name="Seaver E.C."/>
            <person name="Weisblat D.A."/>
            <person name="Putnam N.H."/>
            <person name="Grigoriev I.V."/>
            <person name="Rokhsar D.S."/>
        </authorList>
    </citation>
    <scope>NUCLEOTIDE SEQUENCE</scope>
    <source>
        <strain evidence="4">I ESC-2004</strain>
    </source>
</reference>
<evidence type="ECO:0000256" key="1">
    <source>
        <dbReference type="ARBA" id="ARBA00005369"/>
    </source>
</evidence>
<dbReference type="STRING" id="283909.R7UXM3"/>
<accession>R7UXM3</accession>
<dbReference type="OMA" id="SWETKNI"/>
<dbReference type="GO" id="GO:0004719">
    <property type="term" value="F:protein-L-isoaspartate (D-aspartate) O-methyltransferase activity"/>
    <property type="evidence" value="ECO:0007669"/>
    <property type="project" value="InterPro"/>
</dbReference>
<proteinExistence type="inferred from homology"/>
<dbReference type="OrthoDB" id="10257972at2759"/>
<dbReference type="PANTHER" id="PTHR11579">
    <property type="entry name" value="PROTEIN-L-ISOASPARTATE O-METHYLTRANSFERASE"/>
    <property type="match status" value="1"/>
</dbReference>
<reference evidence="2 4" key="2">
    <citation type="journal article" date="2013" name="Nature">
        <title>Insights into bilaterian evolution from three spiralian genomes.</title>
        <authorList>
            <person name="Simakov O."/>
            <person name="Marletaz F."/>
            <person name="Cho S.J."/>
            <person name="Edsinger-Gonzales E."/>
            <person name="Havlak P."/>
            <person name="Hellsten U."/>
            <person name="Kuo D.H."/>
            <person name="Larsson T."/>
            <person name="Lv J."/>
            <person name="Arendt D."/>
            <person name="Savage R."/>
            <person name="Osoegawa K."/>
            <person name="de Jong P."/>
            <person name="Grimwood J."/>
            <person name="Chapman J.A."/>
            <person name="Shapiro H."/>
            <person name="Aerts A."/>
            <person name="Otillar R.P."/>
            <person name="Terry A.Y."/>
            <person name="Boore J.L."/>
            <person name="Grigoriev I.V."/>
            <person name="Lindberg D.R."/>
            <person name="Seaver E.C."/>
            <person name="Weisblat D.A."/>
            <person name="Putnam N.H."/>
            <person name="Rokhsar D.S."/>
        </authorList>
    </citation>
    <scope>NUCLEOTIDE SEQUENCE</scope>
    <source>
        <strain evidence="2 4">I ESC-2004</strain>
    </source>
</reference>